<dbReference type="InterPro" id="IPR050080">
    <property type="entry name" value="RNase_PH"/>
</dbReference>
<evidence type="ECO:0000256" key="1">
    <source>
        <dbReference type="ARBA" id="ARBA00006678"/>
    </source>
</evidence>
<accession>A0A9P4I5L3</accession>
<dbReference type="InterPro" id="IPR020568">
    <property type="entry name" value="Ribosomal_Su5_D2-typ_SF"/>
</dbReference>
<keyword evidence="4" id="KW-1185">Reference proteome</keyword>
<organism evidence="3 4">
    <name type="scientific">Rhizodiscina lignyota</name>
    <dbReference type="NCBI Taxonomy" id="1504668"/>
    <lineage>
        <taxon>Eukaryota</taxon>
        <taxon>Fungi</taxon>
        <taxon>Dikarya</taxon>
        <taxon>Ascomycota</taxon>
        <taxon>Pezizomycotina</taxon>
        <taxon>Dothideomycetes</taxon>
        <taxon>Pleosporomycetidae</taxon>
        <taxon>Aulographales</taxon>
        <taxon>Rhizodiscinaceae</taxon>
        <taxon>Rhizodiscina</taxon>
    </lineage>
</organism>
<evidence type="ECO:0000313" key="3">
    <source>
        <dbReference type="EMBL" id="KAF2095420.1"/>
    </source>
</evidence>
<dbReference type="CDD" id="cd11370">
    <property type="entry name" value="RNase_PH_RRP41"/>
    <property type="match status" value="1"/>
</dbReference>
<feature type="domain" description="Exoribonuclease phosphorolytic" evidence="2">
    <location>
        <begin position="22"/>
        <end position="154"/>
    </location>
</feature>
<dbReference type="GO" id="GO:0034475">
    <property type="term" value="P:U4 snRNA 3'-end processing"/>
    <property type="evidence" value="ECO:0007669"/>
    <property type="project" value="TreeGrafter"/>
</dbReference>
<dbReference type="GO" id="GO:0016075">
    <property type="term" value="P:rRNA catabolic process"/>
    <property type="evidence" value="ECO:0007669"/>
    <property type="project" value="TreeGrafter"/>
</dbReference>
<dbReference type="AlphaFoldDB" id="A0A9P4I5L3"/>
<dbReference type="OrthoDB" id="437922at2759"/>
<keyword evidence="3" id="KW-0687">Ribonucleoprotein</keyword>
<dbReference type="SUPFAM" id="SSF54211">
    <property type="entry name" value="Ribosomal protein S5 domain 2-like"/>
    <property type="match status" value="1"/>
</dbReference>
<dbReference type="GO" id="GO:0000176">
    <property type="term" value="C:nuclear exosome (RNase complex)"/>
    <property type="evidence" value="ECO:0007669"/>
    <property type="project" value="UniProtKB-ARBA"/>
</dbReference>
<dbReference type="PANTHER" id="PTHR11953:SF0">
    <property type="entry name" value="EXOSOME COMPLEX COMPONENT RRP41"/>
    <property type="match status" value="1"/>
</dbReference>
<keyword evidence="3" id="KW-0689">Ribosomal protein</keyword>
<dbReference type="Proteomes" id="UP000799772">
    <property type="component" value="Unassembled WGS sequence"/>
</dbReference>
<name>A0A9P4I5L3_9PEZI</name>
<dbReference type="GO" id="GO:0005730">
    <property type="term" value="C:nucleolus"/>
    <property type="evidence" value="ECO:0007669"/>
    <property type="project" value="TreeGrafter"/>
</dbReference>
<dbReference type="GO" id="GO:0000177">
    <property type="term" value="C:cytoplasmic exosome (RNase complex)"/>
    <property type="evidence" value="ECO:0007669"/>
    <property type="project" value="TreeGrafter"/>
</dbReference>
<dbReference type="InterPro" id="IPR027408">
    <property type="entry name" value="PNPase/RNase_PH_dom_sf"/>
</dbReference>
<dbReference type="InterPro" id="IPR001247">
    <property type="entry name" value="ExoRNase_PH_dom1"/>
</dbReference>
<evidence type="ECO:0000313" key="4">
    <source>
        <dbReference type="Proteomes" id="UP000799772"/>
    </source>
</evidence>
<reference evidence="3" key="1">
    <citation type="journal article" date="2020" name="Stud. Mycol.">
        <title>101 Dothideomycetes genomes: a test case for predicting lifestyles and emergence of pathogens.</title>
        <authorList>
            <person name="Haridas S."/>
            <person name="Albert R."/>
            <person name="Binder M."/>
            <person name="Bloem J."/>
            <person name="Labutti K."/>
            <person name="Salamov A."/>
            <person name="Andreopoulos B."/>
            <person name="Baker S."/>
            <person name="Barry K."/>
            <person name="Bills G."/>
            <person name="Bluhm B."/>
            <person name="Cannon C."/>
            <person name="Castanera R."/>
            <person name="Culley D."/>
            <person name="Daum C."/>
            <person name="Ezra D."/>
            <person name="Gonzalez J."/>
            <person name="Henrissat B."/>
            <person name="Kuo A."/>
            <person name="Liang C."/>
            <person name="Lipzen A."/>
            <person name="Lutzoni F."/>
            <person name="Magnuson J."/>
            <person name="Mondo S."/>
            <person name="Nolan M."/>
            <person name="Ohm R."/>
            <person name="Pangilinan J."/>
            <person name="Park H.-J."/>
            <person name="Ramirez L."/>
            <person name="Alfaro M."/>
            <person name="Sun H."/>
            <person name="Tritt A."/>
            <person name="Yoshinaga Y."/>
            <person name="Zwiers L.-H."/>
            <person name="Turgeon B."/>
            <person name="Goodwin S."/>
            <person name="Spatafora J."/>
            <person name="Crous P."/>
            <person name="Grigoriev I."/>
        </authorList>
    </citation>
    <scope>NUCLEOTIDE SEQUENCE</scope>
    <source>
        <strain evidence="3">CBS 133067</strain>
    </source>
</reference>
<dbReference type="GO" id="GO:0003723">
    <property type="term" value="F:RNA binding"/>
    <property type="evidence" value="ECO:0007669"/>
    <property type="project" value="TreeGrafter"/>
</dbReference>
<dbReference type="GO" id="GO:0071028">
    <property type="term" value="P:nuclear mRNA surveillance"/>
    <property type="evidence" value="ECO:0007669"/>
    <property type="project" value="TreeGrafter"/>
</dbReference>
<dbReference type="GO" id="GO:0071051">
    <property type="term" value="P:poly(A)-dependent snoRNA 3'-end processing"/>
    <property type="evidence" value="ECO:0007669"/>
    <property type="project" value="TreeGrafter"/>
</dbReference>
<dbReference type="Gene3D" id="3.30.230.70">
    <property type="entry name" value="GHMP Kinase, N-terminal domain"/>
    <property type="match status" value="1"/>
</dbReference>
<comment type="similarity">
    <text evidence="1">Belongs to the RNase PH family.</text>
</comment>
<protein>
    <submittedName>
        <fullName evidence="3">Ribosomal protein S5 domain 2-like protein</fullName>
    </submittedName>
</protein>
<evidence type="ECO:0000259" key="2">
    <source>
        <dbReference type="Pfam" id="PF01138"/>
    </source>
</evidence>
<comment type="caution">
    <text evidence="3">The sequence shown here is derived from an EMBL/GenBank/DDBJ whole genome shotgun (WGS) entry which is preliminary data.</text>
</comment>
<dbReference type="SUPFAM" id="SSF55666">
    <property type="entry name" value="Ribonuclease PH domain 2-like"/>
    <property type="match status" value="1"/>
</dbReference>
<dbReference type="EMBL" id="ML978131">
    <property type="protein sequence ID" value="KAF2095420.1"/>
    <property type="molecule type" value="Genomic_DNA"/>
</dbReference>
<proteinExistence type="inferred from homology"/>
<gene>
    <name evidence="3" type="ORF">NA57DRAFT_44533</name>
</gene>
<dbReference type="PANTHER" id="PTHR11953">
    <property type="entry name" value="EXOSOME COMPLEX COMPONENT"/>
    <property type="match status" value="1"/>
</dbReference>
<dbReference type="Pfam" id="PF01138">
    <property type="entry name" value="RNase_PH"/>
    <property type="match status" value="1"/>
</dbReference>
<dbReference type="InterPro" id="IPR036345">
    <property type="entry name" value="ExoRNase_PH_dom2_sf"/>
</dbReference>
<dbReference type="GO" id="GO:0005840">
    <property type="term" value="C:ribosome"/>
    <property type="evidence" value="ECO:0007669"/>
    <property type="project" value="UniProtKB-KW"/>
</dbReference>
<sequence>MPLDTSTYSLALLRLDGRRWNELRRIHAQISTQAAADGSSYLEMGNTKVICTVAGPAEGRRGAVGGGSQSEMRIEVEINIAGFAGVERKKRSRADRRNAELSHTVQSALESTLLTHLYPHSTLTLTLHILAQDGALLAACINAATLALVDAGVPMYDYLVACSAGSTSASAAAPPSSSAIPGLGGIGGNRSVGADADDPLLDLNGLEEQELPYLTVGTQGDSDKVVVCVMETRCHASRLEEMLAVGIDGCKRVREILDGVVRAHGKKMIENE</sequence>